<feature type="transmembrane region" description="Helical" evidence="1">
    <location>
        <begin position="140"/>
        <end position="161"/>
    </location>
</feature>
<evidence type="ECO:0000313" key="2">
    <source>
        <dbReference type="EMBL" id="MCA6074799.1"/>
    </source>
</evidence>
<feature type="transmembrane region" description="Helical" evidence="1">
    <location>
        <begin position="48"/>
        <end position="64"/>
    </location>
</feature>
<keyword evidence="1" id="KW-0812">Transmembrane</keyword>
<feature type="transmembrane region" description="Helical" evidence="1">
    <location>
        <begin position="173"/>
        <end position="190"/>
    </location>
</feature>
<name>A0A9X1KZJ8_9BACT</name>
<keyword evidence="1" id="KW-1133">Transmembrane helix</keyword>
<dbReference type="AlphaFoldDB" id="A0A9X1KZJ8"/>
<accession>A0A9X1KZJ8</accession>
<dbReference type="InterPro" id="IPR007354">
    <property type="entry name" value="CruF-like"/>
</dbReference>
<reference evidence="4" key="1">
    <citation type="submission" date="2021-09" db="EMBL/GenBank/DDBJ databases">
        <title>Fulvivirga sp. isolated from coastal sediment.</title>
        <authorList>
            <person name="Yu H."/>
        </authorList>
    </citation>
    <scope>NUCLEOTIDE SEQUENCE</scope>
    <source>
        <strain evidence="4">1062</strain>
    </source>
</reference>
<dbReference type="EMBL" id="JAIXNE010000002">
    <property type="protein sequence ID" value="MCA6074799.1"/>
    <property type="molecule type" value="Genomic_DNA"/>
</dbReference>
<dbReference type="PANTHER" id="PTHR39419:SF1">
    <property type="entry name" value="SLL0814 PROTEIN"/>
    <property type="match status" value="1"/>
</dbReference>
<sequence length="222" mass="25337">MIRGLEIRQELISIPRLTIGIFLVYLFHISALIGVTLGYQNWFIEKTPLNLFAIFCLLAWLFPIDSGKKILAVTMFFSGGMIAEWLGVHYGILFGVYEYGENLGPKIDGVPFFIGINWAVLVLITGVISNRIKVSKWLKVLIGAGLMVLFDLFMEVPAPVFDFWVFEGGIAPLSNYIGWFVVAAFLHTVFQHIKIEGDFLFSLHVYICQLLFFAYFYFYYGL</sequence>
<dbReference type="PANTHER" id="PTHR39419">
    <property type="entry name" value="SLL0814 PROTEIN"/>
    <property type="match status" value="1"/>
</dbReference>
<keyword evidence="5" id="KW-1185">Reference proteome</keyword>
<comment type="caution">
    <text evidence="4">The sequence shown here is derived from an EMBL/GenBank/DDBJ whole genome shotgun (WGS) entry which is preliminary data.</text>
</comment>
<evidence type="ECO:0000313" key="3">
    <source>
        <dbReference type="EMBL" id="MCA6075976.1"/>
    </source>
</evidence>
<dbReference type="EMBL" id="JAIXNE010000003">
    <property type="protein sequence ID" value="MCA6075976.1"/>
    <property type="molecule type" value="Genomic_DNA"/>
</dbReference>
<protein>
    <submittedName>
        <fullName evidence="4">Carotenoid biosynthesis protein</fullName>
    </submittedName>
</protein>
<dbReference type="Pfam" id="PF04240">
    <property type="entry name" value="Caroten_synth"/>
    <property type="match status" value="1"/>
</dbReference>
<feature type="transmembrane region" description="Helical" evidence="1">
    <location>
        <begin position="109"/>
        <end position="128"/>
    </location>
</feature>
<keyword evidence="1" id="KW-0472">Membrane</keyword>
<evidence type="ECO:0000313" key="5">
    <source>
        <dbReference type="Proteomes" id="UP001139409"/>
    </source>
</evidence>
<evidence type="ECO:0000256" key="1">
    <source>
        <dbReference type="SAM" id="Phobius"/>
    </source>
</evidence>
<evidence type="ECO:0000313" key="4">
    <source>
        <dbReference type="EMBL" id="MCA6077104.1"/>
    </source>
</evidence>
<dbReference type="RefSeq" id="WP_225697911.1">
    <property type="nucleotide sequence ID" value="NZ_JAIXNE010000002.1"/>
</dbReference>
<gene>
    <name evidence="2" type="ORF">LDX50_07950</name>
    <name evidence="3" type="ORF">LDX50_13920</name>
    <name evidence="4" type="ORF">LDX50_19640</name>
</gene>
<dbReference type="EMBL" id="JAIXNE010000004">
    <property type="protein sequence ID" value="MCA6077104.1"/>
    <property type="molecule type" value="Genomic_DNA"/>
</dbReference>
<feature type="transmembrane region" description="Helical" evidence="1">
    <location>
        <begin position="199"/>
        <end position="220"/>
    </location>
</feature>
<organism evidence="4 5">
    <name type="scientific">Fulvivirga sedimenti</name>
    <dbReference type="NCBI Taxonomy" id="2879465"/>
    <lineage>
        <taxon>Bacteria</taxon>
        <taxon>Pseudomonadati</taxon>
        <taxon>Bacteroidota</taxon>
        <taxon>Cytophagia</taxon>
        <taxon>Cytophagales</taxon>
        <taxon>Fulvivirgaceae</taxon>
        <taxon>Fulvivirga</taxon>
    </lineage>
</organism>
<proteinExistence type="predicted"/>
<dbReference type="Proteomes" id="UP001139409">
    <property type="component" value="Unassembled WGS sequence"/>
</dbReference>
<feature type="transmembrane region" description="Helical" evidence="1">
    <location>
        <begin position="21"/>
        <end position="42"/>
    </location>
</feature>
<feature type="transmembrane region" description="Helical" evidence="1">
    <location>
        <begin position="71"/>
        <end position="97"/>
    </location>
</feature>